<protein>
    <submittedName>
        <fullName evidence="2">Uncharacterized protein</fullName>
    </submittedName>
</protein>
<reference evidence="2 3" key="1">
    <citation type="submission" date="2014-06" db="EMBL/GenBank/DDBJ databases">
        <title>Evolutionary Origins and Diversification of the Mycorrhizal Mutualists.</title>
        <authorList>
            <consortium name="DOE Joint Genome Institute"/>
            <consortium name="Mycorrhizal Genomics Consortium"/>
            <person name="Kohler A."/>
            <person name="Kuo A."/>
            <person name="Nagy L.G."/>
            <person name="Floudas D."/>
            <person name="Copeland A."/>
            <person name="Barry K.W."/>
            <person name="Cichocki N."/>
            <person name="Veneault-Fourrey C."/>
            <person name="LaButti K."/>
            <person name="Lindquist E.A."/>
            <person name="Lipzen A."/>
            <person name="Lundell T."/>
            <person name="Morin E."/>
            <person name="Murat C."/>
            <person name="Riley R."/>
            <person name="Ohm R."/>
            <person name="Sun H."/>
            <person name="Tunlid A."/>
            <person name="Henrissat B."/>
            <person name="Grigoriev I.V."/>
            <person name="Hibbett D.S."/>
            <person name="Martin F."/>
        </authorList>
    </citation>
    <scope>NUCLEOTIDE SEQUENCE [LARGE SCALE GENOMIC DNA]</scope>
    <source>
        <strain evidence="2 3">SS14</strain>
    </source>
</reference>
<evidence type="ECO:0000256" key="1">
    <source>
        <dbReference type="SAM" id="MobiDB-lite"/>
    </source>
</evidence>
<evidence type="ECO:0000313" key="3">
    <source>
        <dbReference type="Proteomes" id="UP000054279"/>
    </source>
</evidence>
<organism evidence="2 3">
    <name type="scientific">Sphaerobolus stellatus (strain SS14)</name>
    <dbReference type="NCBI Taxonomy" id="990650"/>
    <lineage>
        <taxon>Eukaryota</taxon>
        <taxon>Fungi</taxon>
        <taxon>Dikarya</taxon>
        <taxon>Basidiomycota</taxon>
        <taxon>Agaricomycotina</taxon>
        <taxon>Agaricomycetes</taxon>
        <taxon>Phallomycetidae</taxon>
        <taxon>Geastrales</taxon>
        <taxon>Sphaerobolaceae</taxon>
        <taxon>Sphaerobolus</taxon>
    </lineage>
</organism>
<name>A0A0C9UC84_SPHS4</name>
<dbReference type="Proteomes" id="UP000054279">
    <property type="component" value="Unassembled WGS sequence"/>
</dbReference>
<feature type="region of interest" description="Disordered" evidence="1">
    <location>
        <begin position="33"/>
        <end position="54"/>
    </location>
</feature>
<gene>
    <name evidence="2" type="ORF">M422DRAFT_52959</name>
</gene>
<keyword evidence="3" id="KW-1185">Reference proteome</keyword>
<sequence>MESRPTGETKDNEKQQKILVWLLRAVEDEREALAVSRGNDQRRRDEEEREPHTLVRKHGPFKLEDTTNFEDTMGVKVDAMDVKVDTMVIKFDAMLVKLDTMLVKLDMNRAQIDANTVKLDTNGVKLNAMTVKLDTNGVKLSMMAVVQVDTMAGAAGQECAVKLESKQESPVIKIVSTAL</sequence>
<dbReference type="AlphaFoldDB" id="A0A0C9UC84"/>
<dbReference type="HOGENOM" id="CLU_1504366_0_0_1"/>
<evidence type="ECO:0000313" key="2">
    <source>
        <dbReference type="EMBL" id="KIJ32269.1"/>
    </source>
</evidence>
<proteinExistence type="predicted"/>
<feature type="compositionally biased region" description="Basic and acidic residues" evidence="1">
    <location>
        <begin position="39"/>
        <end position="53"/>
    </location>
</feature>
<dbReference type="EMBL" id="KN837229">
    <property type="protein sequence ID" value="KIJ32269.1"/>
    <property type="molecule type" value="Genomic_DNA"/>
</dbReference>
<accession>A0A0C9UC84</accession>